<dbReference type="Proteomes" id="UP001165289">
    <property type="component" value="Unassembled WGS sequence"/>
</dbReference>
<evidence type="ECO:0000256" key="4">
    <source>
        <dbReference type="ARBA" id="ARBA00023242"/>
    </source>
</evidence>
<dbReference type="PROSITE" id="PS50181">
    <property type="entry name" value="FBOX"/>
    <property type="match status" value="1"/>
</dbReference>
<keyword evidence="8" id="KW-1185">Reference proteome</keyword>
<dbReference type="InterPro" id="IPR001810">
    <property type="entry name" value="F-box_dom"/>
</dbReference>
<dbReference type="EMBL" id="JAKMXF010000033">
    <property type="protein sequence ID" value="KAI6660380.1"/>
    <property type="molecule type" value="Genomic_DNA"/>
</dbReference>
<dbReference type="AlphaFoldDB" id="A0AAV7KHL2"/>
<keyword evidence="3" id="KW-0833">Ubl conjugation pathway</keyword>
<sequence>MPFLGHSSSYSGSNKSEKSGGKKWTKTLSGWKPVVGHTSEYKLKETPKVVTPKDSEDRKEQVKKMLESSFVKYSKRRQGTSRESSSYTSIGQAMLQMHFVLATENTKYHPFIIQIIKLLFEESIYPSLSGSAQLHVFNILESLITYVIRTEDNHSSCVICLNDVVYNLKQVSRNSPNLHCKKQAQAQLKKIYNLKAILMQYIENKYTRETSETSSHLSSLPDDCLRQIIILVQNPIEIFNLGRTCRRFWAIVYDSRLWRELLRTYSQTHYTQMMGDYIGKNYHIQNEVTVDTAMQAYRRWYNEVYVKMDQSPRIIQLCTICEFLYWEDSIHPCIYKINHPKTKSSIPINPKEFIDMYL</sequence>
<evidence type="ECO:0000259" key="6">
    <source>
        <dbReference type="PROSITE" id="PS50181"/>
    </source>
</evidence>
<feature type="compositionally biased region" description="Low complexity" evidence="5">
    <location>
        <begin position="1"/>
        <end position="14"/>
    </location>
</feature>
<protein>
    <submittedName>
        <fullName evidence="7">F-box only protein 25 isoform X4</fullName>
    </submittedName>
</protein>
<feature type="region of interest" description="Disordered" evidence="5">
    <location>
        <begin position="1"/>
        <end position="28"/>
    </location>
</feature>
<comment type="caution">
    <text evidence="7">The sequence shown here is derived from an EMBL/GenBank/DDBJ whole genome shotgun (WGS) entry which is preliminary data.</text>
</comment>
<dbReference type="GO" id="GO:0005634">
    <property type="term" value="C:nucleus"/>
    <property type="evidence" value="ECO:0007669"/>
    <property type="project" value="UniProtKB-SubCell"/>
</dbReference>
<dbReference type="PANTHER" id="PTHR13123:SF7">
    <property type="entry name" value="LD30288P"/>
    <property type="match status" value="1"/>
</dbReference>
<dbReference type="GO" id="GO:0016567">
    <property type="term" value="P:protein ubiquitination"/>
    <property type="evidence" value="ECO:0007669"/>
    <property type="project" value="TreeGrafter"/>
</dbReference>
<dbReference type="InterPro" id="IPR040394">
    <property type="entry name" value="FBX25/32"/>
</dbReference>
<comment type="pathway">
    <text evidence="2">Protein modification; protein ubiquitination.</text>
</comment>
<dbReference type="GO" id="GO:0019005">
    <property type="term" value="C:SCF ubiquitin ligase complex"/>
    <property type="evidence" value="ECO:0007669"/>
    <property type="project" value="TreeGrafter"/>
</dbReference>
<proteinExistence type="predicted"/>
<organism evidence="7 8">
    <name type="scientific">Oopsacas minuta</name>
    <dbReference type="NCBI Taxonomy" id="111878"/>
    <lineage>
        <taxon>Eukaryota</taxon>
        <taxon>Metazoa</taxon>
        <taxon>Porifera</taxon>
        <taxon>Hexactinellida</taxon>
        <taxon>Hexasterophora</taxon>
        <taxon>Lyssacinosida</taxon>
        <taxon>Leucopsacidae</taxon>
        <taxon>Oopsacas</taxon>
    </lineage>
</organism>
<reference evidence="7 8" key="1">
    <citation type="journal article" date="2023" name="BMC Biol.">
        <title>The compact genome of the sponge Oopsacas minuta (Hexactinellida) is lacking key metazoan core genes.</title>
        <authorList>
            <person name="Santini S."/>
            <person name="Schenkelaars Q."/>
            <person name="Jourda C."/>
            <person name="Duchesne M."/>
            <person name="Belahbib H."/>
            <person name="Rocher C."/>
            <person name="Selva M."/>
            <person name="Riesgo A."/>
            <person name="Vervoort M."/>
            <person name="Leys S.P."/>
            <person name="Kodjabachian L."/>
            <person name="Le Bivic A."/>
            <person name="Borchiellini C."/>
            <person name="Claverie J.M."/>
            <person name="Renard E."/>
        </authorList>
    </citation>
    <scope>NUCLEOTIDE SEQUENCE [LARGE SCALE GENOMIC DNA]</scope>
    <source>
        <strain evidence="7">SPO-2</strain>
    </source>
</reference>
<evidence type="ECO:0000313" key="8">
    <source>
        <dbReference type="Proteomes" id="UP001165289"/>
    </source>
</evidence>
<dbReference type="SUPFAM" id="SSF81383">
    <property type="entry name" value="F-box domain"/>
    <property type="match status" value="1"/>
</dbReference>
<evidence type="ECO:0000256" key="3">
    <source>
        <dbReference type="ARBA" id="ARBA00022786"/>
    </source>
</evidence>
<dbReference type="Gene3D" id="1.20.1280.50">
    <property type="match status" value="1"/>
</dbReference>
<keyword evidence="4" id="KW-0539">Nucleus</keyword>
<gene>
    <name evidence="7" type="ORF">LOD99_13966</name>
</gene>
<evidence type="ECO:0000256" key="2">
    <source>
        <dbReference type="ARBA" id="ARBA00004906"/>
    </source>
</evidence>
<comment type="subcellular location">
    <subcellularLocation>
        <location evidence="1">Nucleus</location>
    </subcellularLocation>
</comment>
<accession>A0AAV7KHL2</accession>
<name>A0AAV7KHL2_9METZ</name>
<dbReference type="PANTHER" id="PTHR13123">
    <property type="entry name" value="LD30288P"/>
    <property type="match status" value="1"/>
</dbReference>
<evidence type="ECO:0000313" key="7">
    <source>
        <dbReference type="EMBL" id="KAI6660380.1"/>
    </source>
</evidence>
<dbReference type="Pfam" id="PF12937">
    <property type="entry name" value="F-box-like"/>
    <property type="match status" value="1"/>
</dbReference>
<dbReference type="GO" id="GO:0005737">
    <property type="term" value="C:cytoplasm"/>
    <property type="evidence" value="ECO:0007669"/>
    <property type="project" value="TreeGrafter"/>
</dbReference>
<evidence type="ECO:0000256" key="5">
    <source>
        <dbReference type="SAM" id="MobiDB-lite"/>
    </source>
</evidence>
<feature type="domain" description="F-box" evidence="6">
    <location>
        <begin position="214"/>
        <end position="261"/>
    </location>
</feature>
<dbReference type="InterPro" id="IPR036047">
    <property type="entry name" value="F-box-like_dom_sf"/>
</dbReference>
<evidence type="ECO:0000256" key="1">
    <source>
        <dbReference type="ARBA" id="ARBA00004123"/>
    </source>
</evidence>